<proteinExistence type="predicted"/>
<dbReference type="InterPro" id="IPR017850">
    <property type="entry name" value="Alkaline_phosphatase_core_sf"/>
</dbReference>
<feature type="transmembrane region" description="Helical" evidence="1">
    <location>
        <begin position="86"/>
        <end position="107"/>
    </location>
</feature>
<evidence type="ECO:0000313" key="3">
    <source>
        <dbReference type="EMBL" id="OGL41447.1"/>
    </source>
</evidence>
<dbReference type="InterPro" id="IPR000917">
    <property type="entry name" value="Sulfatase_N"/>
</dbReference>
<feature type="transmembrane region" description="Helical" evidence="1">
    <location>
        <begin position="233"/>
        <end position="260"/>
    </location>
</feature>
<dbReference type="AlphaFoldDB" id="A0A1F7RKM5"/>
<evidence type="ECO:0000313" key="4">
    <source>
        <dbReference type="Proteomes" id="UP000178526"/>
    </source>
</evidence>
<evidence type="ECO:0000259" key="2">
    <source>
        <dbReference type="Pfam" id="PF00884"/>
    </source>
</evidence>
<sequence>MILGFILLGFIIGILFGTFEIIKFTNSETKVINHILNSIYFLTINSIGFTMLMIIPVVPVCLLWNLYNGTGKLYSNDKEGNSSDKLWPGMMIYWGLYSELVFFYWGLPFLDIIHPHMSSREVVFYNLILFFIVSILGLLSFHLSFIICRAVTKKYWFLIPINFLFLVILTIFLRFFFGRYFGKDLPKILISLKFLLALVILFAVLSLTSLCYGRILDWVRKNSARKSKIKYQIFTIPKLGMISLYTMIFFICLATIGYYYEIRESKAKIHLEKNSVNKHPKKDYANIILILIDTLRADHLSCYGYKQKTSPNIDRFAKEGVLFINSFSQSSWTRSSVASLFTSLYPTQHNANLPEDYLTDEAITLAEILKSEGYITTAFVSNACVSKDFRFDQGFDFYYDVWDFITGPEKYNQVIRRSFIGRVINNISKNKFFYDNNNAKTLNSVAISWLKNNKDRKFFLYLHYMDPHSPYDPPAPFYRKYVNSLNPDVYKGNDRFDNKEVNVSLYDGEIEFTDLQIGELLKTIDDLKLNNNTLVILLSDHGEAFLEHNNLGHGATVYKEEIHVPLIMRWQGYIPGNRTIAYQACTIDIMPTILDFLNIQYKGIQEGRSLVPVIKAQESRGREYMLFQQHDLNYSSKEARLMLSLRKGEYKYITKVFKGSKAYPSKVEQLFDLSKDPGELYNIISQKPEEVKIIKQKINLLTKHIKETSLQPAETKTKVNEKAMEQMRALGYIQ</sequence>
<keyword evidence="1" id="KW-1133">Transmembrane helix</keyword>
<feature type="transmembrane region" description="Helical" evidence="1">
    <location>
        <begin position="127"/>
        <end position="148"/>
    </location>
</feature>
<feature type="transmembrane region" description="Helical" evidence="1">
    <location>
        <begin position="188"/>
        <end position="212"/>
    </location>
</feature>
<dbReference type="SUPFAM" id="SSF53649">
    <property type="entry name" value="Alkaline phosphatase-like"/>
    <property type="match status" value="1"/>
</dbReference>
<reference evidence="3 4" key="1">
    <citation type="journal article" date="2016" name="Nat. Commun.">
        <title>Thousands of microbial genomes shed light on interconnected biogeochemical processes in an aquifer system.</title>
        <authorList>
            <person name="Anantharaman K."/>
            <person name="Brown C.T."/>
            <person name="Hug L.A."/>
            <person name="Sharon I."/>
            <person name="Castelle C.J."/>
            <person name="Probst A.J."/>
            <person name="Thomas B.C."/>
            <person name="Singh A."/>
            <person name="Wilkins M.J."/>
            <person name="Karaoz U."/>
            <person name="Brodie E.L."/>
            <person name="Williams K.H."/>
            <person name="Hubbard S.S."/>
            <person name="Banfield J.F."/>
        </authorList>
    </citation>
    <scope>NUCLEOTIDE SEQUENCE [LARGE SCALE GENOMIC DNA]</scope>
</reference>
<gene>
    <name evidence="3" type="ORF">A2042_05940</name>
</gene>
<dbReference type="InterPro" id="IPR052701">
    <property type="entry name" value="GAG_Ulvan_Degrading_Sulfatases"/>
</dbReference>
<dbReference type="EMBL" id="MGDB01000071">
    <property type="protein sequence ID" value="OGL41447.1"/>
    <property type="molecule type" value="Genomic_DNA"/>
</dbReference>
<keyword evidence="1" id="KW-0472">Membrane</keyword>
<dbReference type="Gene3D" id="3.30.1120.10">
    <property type="match status" value="1"/>
</dbReference>
<protein>
    <recommendedName>
        <fullName evidence="2">Sulfatase N-terminal domain-containing protein</fullName>
    </recommendedName>
</protein>
<accession>A0A1F7RKM5</accession>
<feature type="transmembrane region" description="Helical" evidence="1">
    <location>
        <begin position="41"/>
        <end position="66"/>
    </location>
</feature>
<feature type="domain" description="Sulfatase N-terminal" evidence="2">
    <location>
        <begin position="286"/>
        <end position="599"/>
    </location>
</feature>
<organism evidence="3 4">
    <name type="scientific">Candidatus Schekmanbacteria bacterium GWA2_38_11</name>
    <dbReference type="NCBI Taxonomy" id="1817876"/>
    <lineage>
        <taxon>Bacteria</taxon>
        <taxon>Candidatus Schekmaniibacteriota</taxon>
    </lineage>
</organism>
<dbReference type="CDD" id="cd16148">
    <property type="entry name" value="sulfatase_like"/>
    <property type="match status" value="1"/>
</dbReference>
<feature type="transmembrane region" description="Helical" evidence="1">
    <location>
        <begin position="155"/>
        <end position="176"/>
    </location>
</feature>
<evidence type="ECO:0000256" key="1">
    <source>
        <dbReference type="SAM" id="Phobius"/>
    </source>
</evidence>
<dbReference type="PANTHER" id="PTHR43751:SF3">
    <property type="entry name" value="SULFATASE N-TERMINAL DOMAIN-CONTAINING PROTEIN"/>
    <property type="match status" value="1"/>
</dbReference>
<name>A0A1F7RKM5_9BACT</name>
<dbReference type="PANTHER" id="PTHR43751">
    <property type="entry name" value="SULFATASE"/>
    <property type="match status" value="1"/>
</dbReference>
<dbReference type="Pfam" id="PF00884">
    <property type="entry name" value="Sulfatase"/>
    <property type="match status" value="1"/>
</dbReference>
<comment type="caution">
    <text evidence="3">The sequence shown here is derived from an EMBL/GenBank/DDBJ whole genome shotgun (WGS) entry which is preliminary data.</text>
</comment>
<dbReference type="Proteomes" id="UP000178526">
    <property type="component" value="Unassembled WGS sequence"/>
</dbReference>
<dbReference type="Gene3D" id="3.40.720.10">
    <property type="entry name" value="Alkaline Phosphatase, subunit A"/>
    <property type="match status" value="1"/>
</dbReference>
<keyword evidence="1" id="KW-0812">Transmembrane</keyword>